<dbReference type="PROSITE" id="PS50931">
    <property type="entry name" value="HTH_LYSR"/>
    <property type="match status" value="1"/>
</dbReference>
<evidence type="ECO:0000256" key="2">
    <source>
        <dbReference type="ARBA" id="ARBA00023015"/>
    </source>
</evidence>
<dbReference type="CDD" id="cd08414">
    <property type="entry name" value="PBP2_LTTR_aromatics_like"/>
    <property type="match status" value="1"/>
</dbReference>
<keyword evidence="2" id="KW-0805">Transcription regulation</keyword>
<dbReference type="Gene3D" id="1.10.10.10">
    <property type="entry name" value="Winged helix-like DNA-binding domain superfamily/Winged helix DNA-binding domain"/>
    <property type="match status" value="1"/>
</dbReference>
<dbReference type="InterPro" id="IPR005119">
    <property type="entry name" value="LysR_subst-bd"/>
</dbReference>
<gene>
    <name evidence="6" type="ORF">GCM10022240_21970</name>
</gene>
<dbReference type="InterPro" id="IPR036388">
    <property type="entry name" value="WH-like_DNA-bd_sf"/>
</dbReference>
<dbReference type="Gene3D" id="3.40.190.10">
    <property type="entry name" value="Periplasmic binding protein-like II"/>
    <property type="match status" value="2"/>
</dbReference>
<evidence type="ECO:0000256" key="3">
    <source>
        <dbReference type="ARBA" id="ARBA00023125"/>
    </source>
</evidence>
<comment type="caution">
    <text evidence="6">The sequence shown here is derived from an EMBL/GenBank/DDBJ whole genome shotgun (WGS) entry which is preliminary data.</text>
</comment>
<evidence type="ECO:0000256" key="1">
    <source>
        <dbReference type="ARBA" id="ARBA00009437"/>
    </source>
</evidence>
<organism evidence="6 7">
    <name type="scientific">Microbacterium kribbense</name>
    <dbReference type="NCBI Taxonomy" id="433645"/>
    <lineage>
        <taxon>Bacteria</taxon>
        <taxon>Bacillati</taxon>
        <taxon>Actinomycetota</taxon>
        <taxon>Actinomycetes</taxon>
        <taxon>Micrococcales</taxon>
        <taxon>Microbacteriaceae</taxon>
        <taxon>Microbacterium</taxon>
    </lineage>
</organism>
<dbReference type="PANTHER" id="PTHR30346:SF0">
    <property type="entry name" value="HCA OPERON TRANSCRIPTIONAL ACTIVATOR HCAR"/>
    <property type="match status" value="1"/>
</dbReference>
<keyword evidence="3" id="KW-0238">DNA-binding</keyword>
<comment type="similarity">
    <text evidence="1">Belongs to the LysR transcriptional regulatory family.</text>
</comment>
<reference evidence="7" key="1">
    <citation type="journal article" date="2019" name="Int. J. Syst. Evol. Microbiol.">
        <title>The Global Catalogue of Microorganisms (GCM) 10K type strain sequencing project: providing services to taxonomists for standard genome sequencing and annotation.</title>
        <authorList>
            <consortium name="The Broad Institute Genomics Platform"/>
            <consortium name="The Broad Institute Genome Sequencing Center for Infectious Disease"/>
            <person name="Wu L."/>
            <person name="Ma J."/>
        </authorList>
    </citation>
    <scope>NUCLEOTIDE SEQUENCE [LARGE SCALE GENOMIC DNA]</scope>
    <source>
        <strain evidence="7">JCM 16950</strain>
    </source>
</reference>
<dbReference type="Pfam" id="PF00126">
    <property type="entry name" value="HTH_1"/>
    <property type="match status" value="1"/>
</dbReference>
<feature type="domain" description="HTH lysR-type" evidence="5">
    <location>
        <begin position="1"/>
        <end position="58"/>
    </location>
</feature>
<dbReference type="EMBL" id="BAABAF010000007">
    <property type="protein sequence ID" value="GAA3769121.1"/>
    <property type="molecule type" value="Genomic_DNA"/>
</dbReference>
<dbReference type="PANTHER" id="PTHR30346">
    <property type="entry name" value="TRANSCRIPTIONAL DUAL REGULATOR HCAR-RELATED"/>
    <property type="match status" value="1"/>
</dbReference>
<dbReference type="PRINTS" id="PR00039">
    <property type="entry name" value="HTHLYSR"/>
</dbReference>
<dbReference type="RefSeq" id="WP_344783514.1">
    <property type="nucleotide sequence ID" value="NZ_BAABAF010000007.1"/>
</dbReference>
<dbReference type="InterPro" id="IPR000847">
    <property type="entry name" value="LysR_HTH_N"/>
</dbReference>
<dbReference type="SUPFAM" id="SSF46785">
    <property type="entry name" value="Winged helix' DNA-binding domain"/>
    <property type="match status" value="1"/>
</dbReference>
<sequence>MDLRELRYFAAVVEAGSISTAATRLHMTQPPLSLAISKLERELGVRLLTRSSRGVHPTPAGRYLIDAGSMLLNESARIEQTLRHMGDGRAGELRLAVGPILTWEFLPPLLARYAIEAPDVDIELFDPPSGQILERVRRAEVDVGIVATADIRALRAAVADEMNVSYAGQLPIVLALPPGYTGTADPVELADFESEIWLVPHLVERFPGIEALVGDAWRIAGISPTRIRHLATPQTALPLIAAGLGIGVVPDAARAARSDIVVRRTTPSIGALEITVLWRRHTNATEAMLRFLSVLDCLPDGSAAS</sequence>
<protein>
    <submittedName>
        <fullName evidence="6">LysR family transcriptional regulator</fullName>
    </submittedName>
</protein>
<proteinExistence type="inferred from homology"/>
<accession>A0ABP7GP11</accession>
<evidence type="ECO:0000313" key="6">
    <source>
        <dbReference type="EMBL" id="GAA3769121.1"/>
    </source>
</evidence>
<keyword evidence="4" id="KW-0804">Transcription</keyword>
<dbReference type="InterPro" id="IPR036390">
    <property type="entry name" value="WH_DNA-bd_sf"/>
</dbReference>
<dbReference type="Proteomes" id="UP001500540">
    <property type="component" value="Unassembled WGS sequence"/>
</dbReference>
<name>A0ABP7GP11_9MICO</name>
<keyword evidence="7" id="KW-1185">Reference proteome</keyword>
<evidence type="ECO:0000259" key="5">
    <source>
        <dbReference type="PROSITE" id="PS50931"/>
    </source>
</evidence>
<dbReference type="SUPFAM" id="SSF53850">
    <property type="entry name" value="Periplasmic binding protein-like II"/>
    <property type="match status" value="1"/>
</dbReference>
<dbReference type="Pfam" id="PF03466">
    <property type="entry name" value="LysR_substrate"/>
    <property type="match status" value="1"/>
</dbReference>
<evidence type="ECO:0000256" key="4">
    <source>
        <dbReference type="ARBA" id="ARBA00023163"/>
    </source>
</evidence>
<evidence type="ECO:0000313" key="7">
    <source>
        <dbReference type="Proteomes" id="UP001500540"/>
    </source>
</evidence>